<gene>
    <name evidence="2" type="ORF">HNR67_006866</name>
</gene>
<proteinExistence type="predicted"/>
<dbReference type="SUPFAM" id="SSF52833">
    <property type="entry name" value="Thioredoxin-like"/>
    <property type="match status" value="1"/>
</dbReference>
<dbReference type="PANTHER" id="PTHR13887:SF54">
    <property type="entry name" value="DSBA FAMILY PROTEIN"/>
    <property type="match status" value="1"/>
</dbReference>
<dbReference type="Proteomes" id="UP000533598">
    <property type="component" value="Unassembled WGS sequence"/>
</dbReference>
<dbReference type="CDD" id="cd03025">
    <property type="entry name" value="DsbA_FrnE_like"/>
    <property type="match status" value="1"/>
</dbReference>
<evidence type="ECO:0000313" key="3">
    <source>
        <dbReference type="Proteomes" id="UP000533598"/>
    </source>
</evidence>
<dbReference type="PANTHER" id="PTHR13887">
    <property type="entry name" value="GLUTATHIONE S-TRANSFERASE KAPPA"/>
    <property type="match status" value="1"/>
</dbReference>
<dbReference type="Gene3D" id="3.40.30.10">
    <property type="entry name" value="Glutaredoxin"/>
    <property type="match status" value="1"/>
</dbReference>
<keyword evidence="3" id="KW-1185">Reference proteome</keyword>
<feature type="domain" description="DSBA-like thioredoxin" evidence="1">
    <location>
        <begin position="7"/>
        <end position="200"/>
    </location>
</feature>
<dbReference type="Pfam" id="PF01323">
    <property type="entry name" value="DSBA"/>
    <property type="match status" value="1"/>
</dbReference>
<dbReference type="GO" id="GO:0016491">
    <property type="term" value="F:oxidoreductase activity"/>
    <property type="evidence" value="ECO:0007669"/>
    <property type="project" value="InterPro"/>
</dbReference>
<evidence type="ECO:0000259" key="1">
    <source>
        <dbReference type="Pfam" id="PF01323"/>
    </source>
</evidence>
<protein>
    <recommendedName>
        <fullName evidence="1">DSBA-like thioredoxin domain-containing protein</fullName>
    </recommendedName>
</protein>
<dbReference type="InterPro" id="IPR036249">
    <property type="entry name" value="Thioredoxin-like_sf"/>
</dbReference>
<organism evidence="2 3">
    <name type="scientific">Crossiella cryophila</name>
    <dbReference type="NCBI Taxonomy" id="43355"/>
    <lineage>
        <taxon>Bacteria</taxon>
        <taxon>Bacillati</taxon>
        <taxon>Actinomycetota</taxon>
        <taxon>Actinomycetes</taxon>
        <taxon>Pseudonocardiales</taxon>
        <taxon>Pseudonocardiaceae</taxon>
        <taxon>Crossiella</taxon>
    </lineage>
</organism>
<dbReference type="AlphaFoldDB" id="A0A7W7CJ72"/>
<sequence>MTVRLVYVLDAYCGWSYGFARTMAELTAAHPGLPVEVVSGGLFTGDRRRPIGQYEFIRDANERITDLTGVSFGPGFERLLDEGSFVMDSELAARGVAALRALAPDRSVELVGALQDAFYQDGRSLSDPATYRALAERTGLDPDLLVAAFESPNAVAEAAADFRFAAELGVQGFPTLLAVEDERVATLAVGHASTEEVTRRLAALR</sequence>
<dbReference type="EMBL" id="JACHMH010000001">
    <property type="protein sequence ID" value="MBB4680748.1"/>
    <property type="molecule type" value="Genomic_DNA"/>
</dbReference>
<dbReference type="Gene3D" id="1.10.472.60">
    <property type="entry name" value="putative protein disulfide isomerase domain"/>
    <property type="match status" value="1"/>
</dbReference>
<accession>A0A7W7CJ72</accession>
<name>A0A7W7CJ72_9PSEU</name>
<comment type="caution">
    <text evidence="2">The sequence shown here is derived from an EMBL/GenBank/DDBJ whole genome shotgun (WGS) entry which is preliminary data.</text>
</comment>
<dbReference type="RefSeq" id="WP_312988708.1">
    <property type="nucleotide sequence ID" value="NZ_BAAAUI010000038.1"/>
</dbReference>
<reference evidence="2 3" key="1">
    <citation type="submission" date="2020-08" db="EMBL/GenBank/DDBJ databases">
        <title>Sequencing the genomes of 1000 actinobacteria strains.</title>
        <authorList>
            <person name="Klenk H.-P."/>
        </authorList>
    </citation>
    <scope>NUCLEOTIDE SEQUENCE [LARGE SCALE GENOMIC DNA]</scope>
    <source>
        <strain evidence="2 3">DSM 44230</strain>
    </source>
</reference>
<evidence type="ECO:0000313" key="2">
    <source>
        <dbReference type="EMBL" id="MBB4680748.1"/>
    </source>
</evidence>
<dbReference type="InterPro" id="IPR001853">
    <property type="entry name" value="DSBA-like_thioredoxin_dom"/>
</dbReference>